<gene>
    <name evidence="4" type="ORF">CI109_105519</name>
</gene>
<proteinExistence type="predicted"/>
<feature type="region of interest" description="Disordered" evidence="2">
    <location>
        <begin position="649"/>
        <end position="710"/>
    </location>
</feature>
<feature type="compositionally biased region" description="Low complexity" evidence="2">
    <location>
        <begin position="993"/>
        <end position="1010"/>
    </location>
</feature>
<dbReference type="Gene3D" id="1.20.900.10">
    <property type="entry name" value="Dbl homology (DH) domain"/>
    <property type="match status" value="1"/>
</dbReference>
<dbReference type="EMBL" id="CP144060">
    <property type="protein sequence ID" value="WWD21038.1"/>
    <property type="molecule type" value="Genomic_DNA"/>
</dbReference>
<evidence type="ECO:0000259" key="3">
    <source>
        <dbReference type="PROSITE" id="PS50010"/>
    </source>
</evidence>
<feature type="domain" description="DH" evidence="3">
    <location>
        <begin position="132"/>
        <end position="293"/>
    </location>
</feature>
<feature type="compositionally biased region" description="Polar residues" evidence="2">
    <location>
        <begin position="1"/>
        <end position="13"/>
    </location>
</feature>
<organism evidence="4 5">
    <name type="scientific">Kwoniella shandongensis</name>
    <dbReference type="NCBI Taxonomy" id="1734106"/>
    <lineage>
        <taxon>Eukaryota</taxon>
        <taxon>Fungi</taxon>
        <taxon>Dikarya</taxon>
        <taxon>Basidiomycota</taxon>
        <taxon>Agaricomycotina</taxon>
        <taxon>Tremellomycetes</taxon>
        <taxon>Tremellales</taxon>
        <taxon>Cryptococcaceae</taxon>
        <taxon>Kwoniella</taxon>
    </lineage>
</organism>
<dbReference type="Pfam" id="PF00621">
    <property type="entry name" value="RhoGEF"/>
    <property type="match status" value="1"/>
</dbReference>
<dbReference type="InterPro" id="IPR000219">
    <property type="entry name" value="DH_dom"/>
</dbReference>
<dbReference type="PROSITE" id="PS50010">
    <property type="entry name" value="DH_2"/>
    <property type="match status" value="1"/>
</dbReference>
<feature type="region of interest" description="Disordered" evidence="2">
    <location>
        <begin position="823"/>
        <end position="1052"/>
    </location>
</feature>
<feature type="region of interest" description="Disordered" evidence="2">
    <location>
        <begin position="79"/>
        <end position="125"/>
    </location>
</feature>
<feature type="compositionally biased region" description="Low complexity" evidence="2">
    <location>
        <begin position="355"/>
        <end position="370"/>
    </location>
</feature>
<dbReference type="GeneID" id="43587540"/>
<dbReference type="RefSeq" id="XP_065823748.1">
    <property type="nucleotide sequence ID" value="XM_065967676.1"/>
</dbReference>
<feature type="compositionally biased region" description="Polar residues" evidence="2">
    <location>
        <begin position="371"/>
        <end position="385"/>
    </location>
</feature>
<dbReference type="KEGG" id="ksn:43587540"/>
<dbReference type="InterPro" id="IPR035899">
    <property type="entry name" value="DBL_dom_sf"/>
</dbReference>
<feature type="coiled-coil region" evidence="1">
    <location>
        <begin position="1167"/>
        <end position="1201"/>
    </location>
</feature>
<feature type="compositionally biased region" description="Low complexity" evidence="2">
    <location>
        <begin position="655"/>
        <end position="667"/>
    </location>
</feature>
<dbReference type="SUPFAM" id="SSF48065">
    <property type="entry name" value="DBL homology domain (DH-domain)"/>
    <property type="match status" value="1"/>
</dbReference>
<dbReference type="AlphaFoldDB" id="A0AAJ8MZ33"/>
<evidence type="ECO:0000256" key="2">
    <source>
        <dbReference type="SAM" id="MobiDB-lite"/>
    </source>
</evidence>
<evidence type="ECO:0000313" key="5">
    <source>
        <dbReference type="Proteomes" id="UP000322225"/>
    </source>
</evidence>
<evidence type="ECO:0000256" key="1">
    <source>
        <dbReference type="SAM" id="Coils"/>
    </source>
</evidence>
<feature type="compositionally biased region" description="Polar residues" evidence="2">
    <location>
        <begin position="338"/>
        <end position="354"/>
    </location>
</feature>
<feature type="region of interest" description="Disordered" evidence="2">
    <location>
        <begin position="1"/>
        <end position="49"/>
    </location>
</feature>
<dbReference type="GO" id="GO:0005085">
    <property type="term" value="F:guanyl-nucleotide exchange factor activity"/>
    <property type="evidence" value="ECO:0007669"/>
    <property type="project" value="InterPro"/>
</dbReference>
<sequence>MAPTNFVASSQRQRPGVARHKSAEPLPPPPPPKLIDLSSSTKSTDRETGNKITRRAFLCDVVVEREGEETANLLAHLGEPLKPLSTLPPPPPSTNGRPTTPSRLALPPDSDDERDGASPGWTGARKDEMTHRLSNLIDELVRTERSYLSRVHALKTSYADRLRLFARDPNQQLIPPYEAKAMFANIEAIVPASAAFLTDLDAMLRSGKGEETVGDICLRHFKDLRTFDPYRTYLSKQDESQKMFQESLRKFPGFVSFIESTKYQTTGIGNIGLRELLMEPVQRIPRYTLLWQNAQTVRATVMYHLERNIDDFPAKLFSNNRDYIDSIDVEDLPAEYPTASSPPSRPLSTISSRPLSMSSASTHSMASLGSLNSNSHLPQSPPSNSSTMATLHCSLFLFDDKLMIVKRQSSSVSGRKVTGTDDVQKLVRTGGGVAVIDKHNVKKDKLSFRGEVDVLDVIASDIGGGVHPPYAVSLDPYATKRDKSRFVQNLWAAQALARAKLLPKHVRAVPRVLMSAEEVELEAAGDPFGRAKCFWDVWDKNVWSNVRKAKVVIHVDEDGFAPDIPMVEGSYPLLSIRLQPVAGGLCRFSSTTTGDDDDERVVIAMNEVTTKIATTGTTSCPTTPSAASHRLRPSMLNLDAISRNLFGAGSVSGKSGTSSDMFSTSSSKRGSKTFASRSSTMDTSRFSSESHEETTRKRLSRQSSSPELDSLVAGAPYQAGREEMGQSEIDLNERLNLARNNSKSIASQSPGPSRLGVKSVAELRGQVEERAKMEEAEASLRATYLTPVASLNRPTSPSTEPLRRTPTLAQSILPAEDVLFTSPRQIASPPPPPSSSTAPLSPRPSTAPLSPRPIGPRSPIPGPRNPPPRLPTQTPILGSAHTKLRIVSGGGRRISLGRETVPLKGGDENDSLTQTTPTILITKRQHSSDQLSPRKRSPTRSPLYPREASDPSQILPDPLNVPSFSKKPGTRRVSGNNRQTPRRSSGPLTTPRTVSASQASVTSVATATTVDDVEMSDHPDMRTAMDSTRKKRMADYDTTHDSISSRQSSSGRKEIDAIVMDECARGIVSIAERIDAHLKQAEGDSDQAAVLAKRLAQENEARLGEIRALQSQVQRSKEHQDLLQRQLGDAQIELDVIYEAFNTELDGMFNDAQLPETEAFQALRNNLQVTKADRNVLKLENTKLKRELEEANLKREQWARMLRAQGYEV</sequence>
<dbReference type="InterPro" id="IPR051092">
    <property type="entry name" value="FYVE_RhoGEF_PH"/>
</dbReference>
<reference evidence="4" key="2">
    <citation type="submission" date="2024-01" db="EMBL/GenBank/DDBJ databases">
        <title>Comparative genomics of Cryptococcus and Kwoniella reveals pathogenesis evolution and contrasting modes of karyotype evolution via chromosome fusion or intercentromeric recombination.</title>
        <authorList>
            <person name="Coelho M.A."/>
            <person name="David-Palma M."/>
            <person name="Shea T."/>
            <person name="Bowers K."/>
            <person name="McGinley-Smith S."/>
            <person name="Mohammad A.W."/>
            <person name="Gnirke A."/>
            <person name="Yurkov A.M."/>
            <person name="Nowrousian M."/>
            <person name="Sun S."/>
            <person name="Cuomo C.A."/>
            <person name="Heitman J."/>
        </authorList>
    </citation>
    <scope>NUCLEOTIDE SEQUENCE</scope>
    <source>
        <strain evidence="4">CBS 12478</strain>
    </source>
</reference>
<feature type="compositionally biased region" description="Pro residues" evidence="2">
    <location>
        <begin position="850"/>
        <end position="870"/>
    </location>
</feature>
<dbReference type="PANTHER" id="PTHR12673">
    <property type="entry name" value="FACIOGENITAL DYSPLASIA PROTEIN"/>
    <property type="match status" value="1"/>
</dbReference>
<feature type="compositionally biased region" description="Low complexity" evidence="2">
    <location>
        <begin position="835"/>
        <end position="849"/>
    </location>
</feature>
<dbReference type="GO" id="GO:0005737">
    <property type="term" value="C:cytoplasm"/>
    <property type="evidence" value="ECO:0007669"/>
    <property type="project" value="TreeGrafter"/>
</dbReference>
<dbReference type="SMART" id="SM00325">
    <property type="entry name" value="RhoGEF"/>
    <property type="match status" value="1"/>
</dbReference>
<name>A0AAJ8MZ33_9TREE</name>
<keyword evidence="5" id="KW-1185">Reference proteome</keyword>
<dbReference type="Proteomes" id="UP000322225">
    <property type="component" value="Chromosome 10"/>
</dbReference>
<dbReference type="PANTHER" id="PTHR12673:SF270">
    <property type="entry name" value="FYVE-TYPE DOMAIN-CONTAINING PROTEIN"/>
    <property type="match status" value="1"/>
</dbReference>
<reference evidence="4" key="1">
    <citation type="submission" date="2017-08" db="EMBL/GenBank/DDBJ databases">
        <authorList>
            <person name="Cuomo C."/>
            <person name="Billmyre B."/>
            <person name="Heitman J."/>
        </authorList>
    </citation>
    <scope>NUCLEOTIDE SEQUENCE</scope>
    <source>
        <strain evidence="4">CBS 12478</strain>
    </source>
</reference>
<keyword evidence="1" id="KW-0175">Coiled coil</keyword>
<protein>
    <recommendedName>
        <fullName evidence="3">DH domain-containing protein</fullName>
    </recommendedName>
</protein>
<evidence type="ECO:0000313" key="4">
    <source>
        <dbReference type="EMBL" id="WWD21038.1"/>
    </source>
</evidence>
<accession>A0AAJ8MZ33</accession>
<feature type="region of interest" description="Disordered" evidence="2">
    <location>
        <begin position="334"/>
        <end position="385"/>
    </location>
</feature>
<feature type="compositionally biased region" description="Polar residues" evidence="2">
    <location>
        <begin position="973"/>
        <end position="992"/>
    </location>
</feature>
<feature type="compositionally biased region" description="Polar residues" evidence="2">
    <location>
        <begin position="673"/>
        <end position="687"/>
    </location>
</feature>